<gene>
    <name evidence="2" type="ORF">B0I35DRAFT_215888</name>
</gene>
<sequence>MPPSAPPIRHPASRPSHYSRHYAPNSASAGDLVPARLFSPLHPTLPRTAMRRPCVHFSSSPPWPSDGVGMHEELLNNYRAHLEGVLLSDFTGSLFSLRSRPLPLQPFPKVRKALSFVNLIAPACVLWRPLRNMALQAIAMAIHVHTRRVSPQLSGRARSRYAVVLAASHAAAKKPNVPKSHFLQMAGYQVICVATLLRTAIDAIIFHNLLCTTHQLCTDATESTKPVQHSPTSFYGARLLGYHLSTPDRSTGRIDCTFCLLTCSILTSRGI</sequence>
<comment type="caution">
    <text evidence="2">The sequence shown here is derived from an EMBL/GenBank/DDBJ whole genome shotgun (WGS) entry which is preliminary data.</text>
</comment>
<evidence type="ECO:0000256" key="1">
    <source>
        <dbReference type="SAM" id="MobiDB-lite"/>
    </source>
</evidence>
<accession>A0A8K0SPW2</accession>
<evidence type="ECO:0000313" key="2">
    <source>
        <dbReference type="EMBL" id="KAH7319630.1"/>
    </source>
</evidence>
<dbReference type="Proteomes" id="UP000813444">
    <property type="component" value="Unassembled WGS sequence"/>
</dbReference>
<organism evidence="2 3">
    <name type="scientific">Stachybotrys elegans</name>
    <dbReference type="NCBI Taxonomy" id="80388"/>
    <lineage>
        <taxon>Eukaryota</taxon>
        <taxon>Fungi</taxon>
        <taxon>Dikarya</taxon>
        <taxon>Ascomycota</taxon>
        <taxon>Pezizomycotina</taxon>
        <taxon>Sordariomycetes</taxon>
        <taxon>Hypocreomycetidae</taxon>
        <taxon>Hypocreales</taxon>
        <taxon>Stachybotryaceae</taxon>
        <taxon>Stachybotrys</taxon>
    </lineage>
</organism>
<proteinExistence type="predicted"/>
<name>A0A8K0SPW2_9HYPO</name>
<keyword evidence="3" id="KW-1185">Reference proteome</keyword>
<dbReference type="EMBL" id="JAGPNK010000006">
    <property type="protein sequence ID" value="KAH7319630.1"/>
    <property type="molecule type" value="Genomic_DNA"/>
</dbReference>
<evidence type="ECO:0000313" key="3">
    <source>
        <dbReference type="Proteomes" id="UP000813444"/>
    </source>
</evidence>
<protein>
    <submittedName>
        <fullName evidence="2">Uncharacterized protein</fullName>
    </submittedName>
</protein>
<dbReference type="AlphaFoldDB" id="A0A8K0SPW2"/>
<feature type="region of interest" description="Disordered" evidence="1">
    <location>
        <begin position="1"/>
        <end position="23"/>
    </location>
</feature>
<reference evidence="2" key="1">
    <citation type="journal article" date="2021" name="Nat. Commun.">
        <title>Genetic determinants of endophytism in the Arabidopsis root mycobiome.</title>
        <authorList>
            <person name="Mesny F."/>
            <person name="Miyauchi S."/>
            <person name="Thiergart T."/>
            <person name="Pickel B."/>
            <person name="Atanasova L."/>
            <person name="Karlsson M."/>
            <person name="Huettel B."/>
            <person name="Barry K.W."/>
            <person name="Haridas S."/>
            <person name="Chen C."/>
            <person name="Bauer D."/>
            <person name="Andreopoulos W."/>
            <person name="Pangilinan J."/>
            <person name="LaButti K."/>
            <person name="Riley R."/>
            <person name="Lipzen A."/>
            <person name="Clum A."/>
            <person name="Drula E."/>
            <person name="Henrissat B."/>
            <person name="Kohler A."/>
            <person name="Grigoriev I.V."/>
            <person name="Martin F.M."/>
            <person name="Hacquard S."/>
        </authorList>
    </citation>
    <scope>NUCLEOTIDE SEQUENCE</scope>
    <source>
        <strain evidence="2">MPI-CAGE-CH-0235</strain>
    </source>
</reference>